<evidence type="ECO:0000256" key="4">
    <source>
        <dbReference type="ARBA" id="ARBA00022989"/>
    </source>
</evidence>
<evidence type="ECO:0000256" key="3">
    <source>
        <dbReference type="ARBA" id="ARBA00022729"/>
    </source>
</evidence>
<name>A0AA88EGP9_FICCA</name>
<keyword evidence="2" id="KW-0812">Transmembrane</keyword>
<dbReference type="AlphaFoldDB" id="A0AA88EGP9"/>
<evidence type="ECO:0000256" key="5">
    <source>
        <dbReference type="ARBA" id="ARBA00023136"/>
    </source>
</evidence>
<keyword evidence="4" id="KW-1133">Transmembrane helix</keyword>
<dbReference type="SUPFAM" id="SSF51110">
    <property type="entry name" value="alpha-D-mannose-specific plant lectins"/>
    <property type="match status" value="1"/>
</dbReference>
<evidence type="ECO:0000256" key="1">
    <source>
        <dbReference type="ARBA" id="ARBA00004167"/>
    </source>
</evidence>
<sequence length="237" mass="26530">MVLRNSDGDVLWQSFVSPTDTLLPEQPLTRFGNLVSSRSKTNFSSSFYKFSFDGDNALRLIYDSSHFSSVYWPSPWLLSSGVAPSSTGPIAMLDSLGNFNSSDGFLISSADHGVVMIQRMLRIDSDGNLRLYSRKNRGEKWAVTWQAFTDPCLIHGLCGANSLCRCSPDSGRECSCLPGHRMRNPTDWSYGCEPEFTLSCSRNKSSFLKISNSDFYGYDYGIFRNYTLKACVDLCLE</sequence>
<accession>A0AA88EGP9</accession>
<dbReference type="InterPro" id="IPR036426">
    <property type="entry name" value="Bulb-type_lectin_dom_sf"/>
</dbReference>
<keyword evidence="6" id="KW-1015">Disulfide bond</keyword>
<keyword evidence="5" id="KW-0472">Membrane</keyword>
<reference evidence="8" key="1">
    <citation type="submission" date="2023-07" db="EMBL/GenBank/DDBJ databases">
        <title>draft genome sequence of fig (Ficus carica).</title>
        <authorList>
            <person name="Takahashi T."/>
            <person name="Nishimura K."/>
        </authorList>
    </citation>
    <scope>NUCLEOTIDE SEQUENCE</scope>
</reference>
<dbReference type="GO" id="GO:0016020">
    <property type="term" value="C:membrane"/>
    <property type="evidence" value="ECO:0007669"/>
    <property type="project" value="UniProtKB-SubCell"/>
</dbReference>
<gene>
    <name evidence="8" type="ORF">TIFTF001_051785</name>
</gene>
<protein>
    <recommendedName>
        <fullName evidence="7">S-locus glycoprotein domain-containing protein</fullName>
    </recommendedName>
</protein>
<dbReference type="InterPro" id="IPR000858">
    <property type="entry name" value="S_locus_glycoprot_dom"/>
</dbReference>
<dbReference type="PANTHER" id="PTHR47974:SF3">
    <property type="entry name" value="RECEPTOR-LIKE SERINE_THREONINE-PROTEIN KINASE"/>
    <property type="match status" value="1"/>
</dbReference>
<proteinExistence type="predicted"/>
<dbReference type="PANTHER" id="PTHR47974">
    <property type="entry name" value="OS07G0415500 PROTEIN"/>
    <property type="match status" value="1"/>
</dbReference>
<dbReference type="EMBL" id="BTGU01009978">
    <property type="protein sequence ID" value="GMN71101.1"/>
    <property type="molecule type" value="Genomic_DNA"/>
</dbReference>
<evidence type="ECO:0000313" key="9">
    <source>
        <dbReference type="Proteomes" id="UP001187192"/>
    </source>
</evidence>
<comment type="subcellular location">
    <subcellularLocation>
        <location evidence="1">Membrane</location>
        <topology evidence="1">Single-pass membrane protein</topology>
    </subcellularLocation>
</comment>
<evidence type="ECO:0000259" key="7">
    <source>
        <dbReference type="Pfam" id="PF00954"/>
    </source>
</evidence>
<dbReference type="GO" id="GO:0048544">
    <property type="term" value="P:recognition of pollen"/>
    <property type="evidence" value="ECO:0007669"/>
    <property type="project" value="InterPro"/>
</dbReference>
<evidence type="ECO:0000313" key="8">
    <source>
        <dbReference type="EMBL" id="GMN71101.1"/>
    </source>
</evidence>
<feature type="domain" description="S-locus glycoprotein" evidence="7">
    <location>
        <begin position="119"/>
        <end position="182"/>
    </location>
</feature>
<comment type="caution">
    <text evidence="8">The sequence shown here is derived from an EMBL/GenBank/DDBJ whole genome shotgun (WGS) entry which is preliminary data.</text>
</comment>
<keyword evidence="3" id="KW-0732">Signal</keyword>
<evidence type="ECO:0000256" key="6">
    <source>
        <dbReference type="ARBA" id="ARBA00023157"/>
    </source>
</evidence>
<keyword evidence="9" id="KW-1185">Reference proteome</keyword>
<organism evidence="8 9">
    <name type="scientific">Ficus carica</name>
    <name type="common">Common fig</name>
    <dbReference type="NCBI Taxonomy" id="3494"/>
    <lineage>
        <taxon>Eukaryota</taxon>
        <taxon>Viridiplantae</taxon>
        <taxon>Streptophyta</taxon>
        <taxon>Embryophyta</taxon>
        <taxon>Tracheophyta</taxon>
        <taxon>Spermatophyta</taxon>
        <taxon>Magnoliopsida</taxon>
        <taxon>eudicotyledons</taxon>
        <taxon>Gunneridae</taxon>
        <taxon>Pentapetalae</taxon>
        <taxon>rosids</taxon>
        <taxon>fabids</taxon>
        <taxon>Rosales</taxon>
        <taxon>Moraceae</taxon>
        <taxon>Ficeae</taxon>
        <taxon>Ficus</taxon>
    </lineage>
</organism>
<dbReference type="Proteomes" id="UP001187192">
    <property type="component" value="Unassembled WGS sequence"/>
</dbReference>
<dbReference type="Pfam" id="PF00954">
    <property type="entry name" value="S_locus_glycop"/>
    <property type="match status" value="1"/>
</dbReference>
<evidence type="ECO:0000256" key="2">
    <source>
        <dbReference type="ARBA" id="ARBA00022692"/>
    </source>
</evidence>